<gene>
    <name evidence="1" type="ORF">HPB47_022635</name>
</gene>
<keyword evidence="2" id="KW-1185">Reference proteome</keyword>
<dbReference type="EMBL" id="JABSTQ010009318">
    <property type="protein sequence ID" value="KAG0430508.1"/>
    <property type="molecule type" value="Genomic_DNA"/>
</dbReference>
<sequence>MTPAFRFRALENYMTIFNQNADLFVRRLCSFVDKAPSEPIRLFENTQKCALDIIGGYLRILNESGDILAHRFSEYADGTFNEPIQLFQSAQRCALDIIGDNQAVPKGVQCFVNVFRLHRNPKYFRDPERYRPERFMREETTFRPPFVYIPFSGGARKCLEGHVISKGVMCFISIYSLHRNPKYFKDPEEFIPESFSSEEIKTRHPFSYIPFSGGSKNCLGQKFAMLEMKLLLAKILLRCKIVSAEPLNRLNVAYEVIVKDKRGKR</sequence>
<name>A0AC60QCG7_IXOPE</name>
<organism evidence="1 2">
    <name type="scientific">Ixodes persulcatus</name>
    <name type="common">Taiga tick</name>
    <dbReference type="NCBI Taxonomy" id="34615"/>
    <lineage>
        <taxon>Eukaryota</taxon>
        <taxon>Metazoa</taxon>
        <taxon>Ecdysozoa</taxon>
        <taxon>Arthropoda</taxon>
        <taxon>Chelicerata</taxon>
        <taxon>Arachnida</taxon>
        <taxon>Acari</taxon>
        <taxon>Parasitiformes</taxon>
        <taxon>Ixodida</taxon>
        <taxon>Ixodoidea</taxon>
        <taxon>Ixodidae</taxon>
        <taxon>Ixodinae</taxon>
        <taxon>Ixodes</taxon>
    </lineage>
</organism>
<proteinExistence type="predicted"/>
<dbReference type="Proteomes" id="UP000805193">
    <property type="component" value="Unassembled WGS sequence"/>
</dbReference>
<protein>
    <submittedName>
        <fullName evidence="1">Uncharacterized protein</fullName>
    </submittedName>
</protein>
<feature type="non-terminal residue" evidence="1">
    <location>
        <position position="265"/>
    </location>
</feature>
<evidence type="ECO:0000313" key="2">
    <source>
        <dbReference type="Proteomes" id="UP000805193"/>
    </source>
</evidence>
<accession>A0AC60QCG7</accession>
<evidence type="ECO:0000313" key="1">
    <source>
        <dbReference type="EMBL" id="KAG0430508.1"/>
    </source>
</evidence>
<reference evidence="1 2" key="1">
    <citation type="journal article" date="2020" name="Cell">
        <title>Large-Scale Comparative Analyses of Tick Genomes Elucidate Their Genetic Diversity and Vector Capacities.</title>
        <authorList>
            <consortium name="Tick Genome and Microbiome Consortium (TIGMIC)"/>
            <person name="Jia N."/>
            <person name="Wang J."/>
            <person name="Shi W."/>
            <person name="Du L."/>
            <person name="Sun Y."/>
            <person name="Zhan W."/>
            <person name="Jiang J.F."/>
            <person name="Wang Q."/>
            <person name="Zhang B."/>
            <person name="Ji P."/>
            <person name="Bell-Sakyi L."/>
            <person name="Cui X.M."/>
            <person name="Yuan T.T."/>
            <person name="Jiang B.G."/>
            <person name="Yang W.F."/>
            <person name="Lam T.T."/>
            <person name="Chang Q.C."/>
            <person name="Ding S.J."/>
            <person name="Wang X.J."/>
            <person name="Zhu J.G."/>
            <person name="Ruan X.D."/>
            <person name="Zhao L."/>
            <person name="Wei J.T."/>
            <person name="Ye R.Z."/>
            <person name="Que T.C."/>
            <person name="Du C.H."/>
            <person name="Zhou Y.H."/>
            <person name="Cheng J.X."/>
            <person name="Dai P.F."/>
            <person name="Guo W.B."/>
            <person name="Han X.H."/>
            <person name="Huang E.J."/>
            <person name="Li L.F."/>
            <person name="Wei W."/>
            <person name="Gao Y.C."/>
            <person name="Liu J.Z."/>
            <person name="Shao H.Z."/>
            <person name="Wang X."/>
            <person name="Wang C.C."/>
            <person name="Yang T.C."/>
            <person name="Huo Q.B."/>
            <person name="Li W."/>
            <person name="Chen H.Y."/>
            <person name="Chen S.E."/>
            <person name="Zhou L.G."/>
            <person name="Ni X.B."/>
            <person name="Tian J.H."/>
            <person name="Sheng Y."/>
            <person name="Liu T."/>
            <person name="Pan Y.S."/>
            <person name="Xia L.Y."/>
            <person name="Li J."/>
            <person name="Zhao F."/>
            <person name="Cao W.C."/>
        </authorList>
    </citation>
    <scope>NUCLEOTIDE SEQUENCE [LARGE SCALE GENOMIC DNA]</scope>
    <source>
        <strain evidence="1">Iper-2018</strain>
    </source>
</reference>
<comment type="caution">
    <text evidence="1">The sequence shown here is derived from an EMBL/GenBank/DDBJ whole genome shotgun (WGS) entry which is preliminary data.</text>
</comment>